<protein>
    <submittedName>
        <fullName evidence="2">S-adenosyl-L-methionine-dependent methyltransferase</fullName>
    </submittedName>
</protein>
<dbReference type="GO" id="GO:0008168">
    <property type="term" value="F:methyltransferase activity"/>
    <property type="evidence" value="ECO:0007669"/>
    <property type="project" value="UniProtKB-KW"/>
</dbReference>
<proteinExistence type="predicted"/>
<keyword evidence="3" id="KW-1185">Reference proteome</keyword>
<gene>
    <name evidence="2" type="ORF">P174DRAFT_440366</name>
</gene>
<dbReference type="SUPFAM" id="SSF53335">
    <property type="entry name" value="S-adenosyl-L-methionine-dependent methyltransferases"/>
    <property type="match status" value="1"/>
</dbReference>
<dbReference type="STRING" id="1392255.A0A2I1CDQ1"/>
<dbReference type="GO" id="GO:0005739">
    <property type="term" value="C:mitochondrion"/>
    <property type="evidence" value="ECO:0007669"/>
    <property type="project" value="TreeGrafter"/>
</dbReference>
<comment type="caution">
    <text evidence="2">The sequence shown here is derived from an EMBL/GenBank/DDBJ whole genome shotgun (WGS) entry which is preliminary data.</text>
</comment>
<dbReference type="Gene3D" id="3.40.50.150">
    <property type="entry name" value="Vaccinia Virus protein VP39"/>
    <property type="match status" value="1"/>
</dbReference>
<dbReference type="GO" id="GO:0006304">
    <property type="term" value="P:DNA modification"/>
    <property type="evidence" value="ECO:0007669"/>
    <property type="project" value="InterPro"/>
</dbReference>
<accession>A0A2I1CDQ1</accession>
<dbReference type="InterPro" id="IPR025714">
    <property type="entry name" value="Methyltranfer_dom"/>
</dbReference>
<dbReference type="GeneID" id="36534362"/>
<dbReference type="EMBL" id="MSZS01000003">
    <property type="protein sequence ID" value="PKX95756.1"/>
    <property type="molecule type" value="Genomic_DNA"/>
</dbReference>
<name>A0A2I1CDQ1_ASPN1</name>
<dbReference type="InterPro" id="IPR050320">
    <property type="entry name" value="N5-glutamine_MTase"/>
</dbReference>
<dbReference type="Pfam" id="PF13847">
    <property type="entry name" value="Methyltransf_31"/>
    <property type="match status" value="1"/>
</dbReference>
<dbReference type="PANTHER" id="PTHR18895:SF74">
    <property type="entry name" value="MTRF1L RELEASE FACTOR GLUTAMINE METHYLTRANSFERASE"/>
    <property type="match status" value="1"/>
</dbReference>
<dbReference type="GO" id="GO:0032259">
    <property type="term" value="P:methylation"/>
    <property type="evidence" value="ECO:0007669"/>
    <property type="project" value="UniProtKB-KW"/>
</dbReference>
<dbReference type="PROSITE" id="PS00092">
    <property type="entry name" value="N6_MTASE"/>
    <property type="match status" value="1"/>
</dbReference>
<evidence type="ECO:0000259" key="1">
    <source>
        <dbReference type="Pfam" id="PF13847"/>
    </source>
</evidence>
<dbReference type="InterPro" id="IPR002052">
    <property type="entry name" value="DNA_methylase_N6_adenine_CS"/>
</dbReference>
<dbReference type="AlphaFoldDB" id="A0A2I1CDQ1"/>
<dbReference type="InterPro" id="IPR029063">
    <property type="entry name" value="SAM-dependent_MTases_sf"/>
</dbReference>
<feature type="domain" description="Methyltransferase" evidence="1">
    <location>
        <begin position="134"/>
        <end position="212"/>
    </location>
</feature>
<dbReference type="CDD" id="cd02440">
    <property type="entry name" value="AdoMet_MTases"/>
    <property type="match status" value="1"/>
</dbReference>
<keyword evidence="2" id="KW-0808">Transferase</keyword>
<dbReference type="RefSeq" id="XP_024684351.1">
    <property type="nucleotide sequence ID" value="XM_024827037.1"/>
</dbReference>
<dbReference type="OrthoDB" id="269872at2759"/>
<dbReference type="GO" id="GO:0003676">
    <property type="term" value="F:nucleic acid binding"/>
    <property type="evidence" value="ECO:0007669"/>
    <property type="project" value="InterPro"/>
</dbReference>
<dbReference type="Proteomes" id="UP000234474">
    <property type="component" value="Unassembled WGS sequence"/>
</dbReference>
<keyword evidence="2" id="KW-0489">Methyltransferase</keyword>
<organism evidence="2 3">
    <name type="scientific">Aspergillus novofumigatus (strain IBT 16806)</name>
    <dbReference type="NCBI Taxonomy" id="1392255"/>
    <lineage>
        <taxon>Eukaryota</taxon>
        <taxon>Fungi</taxon>
        <taxon>Dikarya</taxon>
        <taxon>Ascomycota</taxon>
        <taxon>Pezizomycotina</taxon>
        <taxon>Eurotiomycetes</taxon>
        <taxon>Eurotiomycetidae</taxon>
        <taxon>Eurotiales</taxon>
        <taxon>Aspergillaceae</taxon>
        <taxon>Aspergillus</taxon>
        <taxon>Aspergillus subgen. Fumigati</taxon>
    </lineage>
</organism>
<dbReference type="VEuPathDB" id="FungiDB:P174DRAFT_440366"/>
<sequence length="364" mass="41227">MPRIPTRLVLNAHKENPLLPLLLRECRTLPSARNELRWLREKAIGIAAKRGRLRRSTTLFGWRSTLRSMCRERSKGLPLQYILGDQPFGDLEILCERGVLIPRPETESLTFHAATVILREFGGCRNLDGSITASSLRILDLCSGTGCISLLLHALLSRYYDRVSVLGVDISSRAVDLARRNLHYNARLEHLSGRALQEVQFLQGDVLRCKEHEHSDIYQILREYSHSQTITLGGDENLRWDVLVSNPPYISAESFRNGTTAPHYCVSPPHWMHTSMFGLHEEDLFYQRLILLSFDLQVGLTVLECGDRLQAERVKSACSEIAANRRAADTLSIWVWPLDTGVAADSPSSDQDPCAVFLYRRPKL</sequence>
<dbReference type="PANTHER" id="PTHR18895">
    <property type="entry name" value="HEMK METHYLTRANSFERASE"/>
    <property type="match status" value="1"/>
</dbReference>
<dbReference type="OMA" id="MPRIPYS"/>
<dbReference type="Gene3D" id="1.10.8.10">
    <property type="entry name" value="DNA helicase RuvA subunit, C-terminal domain"/>
    <property type="match status" value="1"/>
</dbReference>
<evidence type="ECO:0000313" key="2">
    <source>
        <dbReference type="EMBL" id="PKX95756.1"/>
    </source>
</evidence>
<evidence type="ECO:0000313" key="3">
    <source>
        <dbReference type="Proteomes" id="UP000234474"/>
    </source>
</evidence>
<reference evidence="3" key="1">
    <citation type="journal article" date="2018" name="Proc. Natl. Acad. Sci. U.S.A.">
        <title>Linking secondary metabolites to gene clusters through genome sequencing of six diverse Aspergillus species.</title>
        <authorList>
            <person name="Kaerboelling I."/>
            <person name="Vesth T.C."/>
            <person name="Frisvad J.C."/>
            <person name="Nybo J.L."/>
            <person name="Theobald S."/>
            <person name="Kuo A."/>
            <person name="Bowyer P."/>
            <person name="Matsuda Y."/>
            <person name="Mondo S."/>
            <person name="Lyhne E.K."/>
            <person name="Kogle M.E."/>
            <person name="Clum A."/>
            <person name="Lipzen A."/>
            <person name="Salamov A."/>
            <person name="Ngan C.Y."/>
            <person name="Daum C."/>
            <person name="Chiniquy J."/>
            <person name="Barry K."/>
            <person name="LaButti K."/>
            <person name="Haridas S."/>
            <person name="Simmons B.A."/>
            <person name="Magnuson J.K."/>
            <person name="Mortensen U.H."/>
            <person name="Larsen T.O."/>
            <person name="Grigoriev I.V."/>
            <person name="Baker S.E."/>
            <person name="Andersen M.R."/>
        </authorList>
    </citation>
    <scope>NUCLEOTIDE SEQUENCE [LARGE SCALE GENOMIC DNA]</scope>
    <source>
        <strain evidence="3">IBT 16806</strain>
    </source>
</reference>